<dbReference type="GeneID" id="104748254"/>
<feature type="signal peptide" evidence="4">
    <location>
        <begin position="1"/>
        <end position="36"/>
    </location>
</feature>
<organism evidence="6 7">
    <name type="scientific">Camelina sativa</name>
    <name type="common">False flax</name>
    <name type="synonym">Myagrum sativum</name>
    <dbReference type="NCBI Taxonomy" id="90675"/>
    <lineage>
        <taxon>Eukaryota</taxon>
        <taxon>Viridiplantae</taxon>
        <taxon>Streptophyta</taxon>
        <taxon>Embryophyta</taxon>
        <taxon>Tracheophyta</taxon>
        <taxon>Spermatophyta</taxon>
        <taxon>Magnoliopsida</taxon>
        <taxon>eudicotyledons</taxon>
        <taxon>Gunneridae</taxon>
        <taxon>Pentapetalae</taxon>
        <taxon>rosids</taxon>
        <taxon>malvids</taxon>
        <taxon>Brassicales</taxon>
        <taxon>Brassicaceae</taxon>
        <taxon>Camelineae</taxon>
        <taxon>Camelina</taxon>
    </lineage>
</organism>
<accession>A0ABM0WAS7</accession>
<dbReference type="CDD" id="cd15797">
    <property type="entry name" value="PMEI"/>
    <property type="match status" value="1"/>
</dbReference>
<dbReference type="InterPro" id="IPR035513">
    <property type="entry name" value="Invertase/methylesterase_inhib"/>
</dbReference>
<proteinExistence type="inferred from homology"/>
<dbReference type="PANTHER" id="PTHR36710:SF4">
    <property type="entry name" value="PLANT INVERTASE_PECTIN METHYLESTERASE INHIBITOR SUPERFAMILY PROTEIN"/>
    <property type="match status" value="1"/>
</dbReference>
<dbReference type="SMART" id="SM00856">
    <property type="entry name" value="PMEI"/>
    <property type="match status" value="1"/>
</dbReference>
<evidence type="ECO:0000313" key="7">
    <source>
        <dbReference type="RefSeq" id="XP_010468228.1"/>
    </source>
</evidence>
<dbReference type="Proteomes" id="UP000694864">
    <property type="component" value="Chromosome 15"/>
</dbReference>
<evidence type="ECO:0000256" key="1">
    <source>
        <dbReference type="ARBA" id="ARBA00022729"/>
    </source>
</evidence>
<keyword evidence="6" id="KW-1185">Reference proteome</keyword>
<dbReference type="RefSeq" id="XP_010468228.1">
    <property type="nucleotide sequence ID" value="XM_010469926.1"/>
</dbReference>
<dbReference type="PANTHER" id="PTHR36710">
    <property type="entry name" value="PECTINESTERASE INHIBITOR-LIKE"/>
    <property type="match status" value="1"/>
</dbReference>
<evidence type="ECO:0000259" key="5">
    <source>
        <dbReference type="SMART" id="SM00856"/>
    </source>
</evidence>
<keyword evidence="2" id="KW-1015">Disulfide bond</keyword>
<protein>
    <submittedName>
        <fullName evidence="7">Uncharacterized protein LOC104748254</fullName>
    </submittedName>
</protein>
<sequence>MCRLMFHYAICGLKECYTLVEFSLLLLLSVTPLSSSFSPTDKVTNESLKQLCSKPGINRPFCIFWLADPKTFTLDFNGLLGLVLEKTRFQGYTNLALIKSEASFTTDQTLKIPYGTCTTYYDPAIKLIEEAIGFASSKNYQLTSLVAAKALKSITVCDAALAGRHNVLIYVPQRNFDFERICNIVRVLSDVLRS</sequence>
<evidence type="ECO:0000256" key="3">
    <source>
        <dbReference type="ARBA" id="ARBA00038471"/>
    </source>
</evidence>
<dbReference type="InterPro" id="IPR034086">
    <property type="entry name" value="PMEI_plant"/>
</dbReference>
<dbReference type="Gene3D" id="1.20.140.40">
    <property type="entry name" value="Invertase/pectin methylesterase inhibitor family protein"/>
    <property type="match status" value="1"/>
</dbReference>
<feature type="chain" id="PRO_5047079181" evidence="4">
    <location>
        <begin position="37"/>
        <end position="194"/>
    </location>
</feature>
<keyword evidence="1 4" id="KW-0732">Signal</keyword>
<reference evidence="6" key="1">
    <citation type="journal article" date="2014" name="Nat. Commun.">
        <title>The emerging biofuel crop Camelina sativa retains a highly undifferentiated hexaploid genome structure.</title>
        <authorList>
            <person name="Kagale S."/>
            <person name="Koh C."/>
            <person name="Nixon J."/>
            <person name="Bollina V."/>
            <person name="Clarke W.E."/>
            <person name="Tuteja R."/>
            <person name="Spillane C."/>
            <person name="Robinson S.J."/>
            <person name="Links M.G."/>
            <person name="Clarke C."/>
            <person name="Higgins E.E."/>
            <person name="Huebert T."/>
            <person name="Sharpe A.G."/>
            <person name="Parkin I.A."/>
        </authorList>
    </citation>
    <scope>NUCLEOTIDE SEQUENCE [LARGE SCALE GENOMIC DNA]</scope>
    <source>
        <strain evidence="6">cv. DH55</strain>
    </source>
</reference>
<feature type="domain" description="Pectinesterase inhibitor" evidence="5">
    <location>
        <begin position="43"/>
        <end position="188"/>
    </location>
</feature>
<reference evidence="7" key="2">
    <citation type="submission" date="2025-08" db="UniProtKB">
        <authorList>
            <consortium name="RefSeq"/>
        </authorList>
    </citation>
    <scope>IDENTIFICATION</scope>
    <source>
        <tissue evidence="7">Leaf</tissue>
    </source>
</reference>
<dbReference type="InterPro" id="IPR006501">
    <property type="entry name" value="Pectinesterase_inhib_dom"/>
</dbReference>
<evidence type="ECO:0000313" key="6">
    <source>
        <dbReference type="Proteomes" id="UP000694864"/>
    </source>
</evidence>
<dbReference type="SUPFAM" id="SSF101148">
    <property type="entry name" value="Plant invertase/pectin methylesterase inhibitor"/>
    <property type="match status" value="1"/>
</dbReference>
<dbReference type="InterPro" id="IPR052421">
    <property type="entry name" value="PCW_Enzyme_Inhibitor"/>
</dbReference>
<comment type="similarity">
    <text evidence="3">Belongs to the PMEI family.</text>
</comment>
<dbReference type="NCBIfam" id="TIGR01614">
    <property type="entry name" value="PME_inhib"/>
    <property type="match status" value="1"/>
</dbReference>
<gene>
    <name evidence="7" type="primary">LOC104748254</name>
</gene>
<evidence type="ECO:0000256" key="4">
    <source>
        <dbReference type="SAM" id="SignalP"/>
    </source>
</evidence>
<name>A0ABM0WAS7_CAMSA</name>
<evidence type="ECO:0000256" key="2">
    <source>
        <dbReference type="ARBA" id="ARBA00023157"/>
    </source>
</evidence>